<dbReference type="GO" id="GO:0008270">
    <property type="term" value="F:zinc ion binding"/>
    <property type="evidence" value="ECO:0007669"/>
    <property type="project" value="InterPro"/>
</dbReference>
<dbReference type="InterPro" id="IPR036864">
    <property type="entry name" value="Zn2-C6_fun-type_DNA-bd_sf"/>
</dbReference>
<dbReference type="CDD" id="cd00067">
    <property type="entry name" value="GAL4"/>
    <property type="match status" value="1"/>
</dbReference>
<feature type="compositionally biased region" description="Polar residues" evidence="4">
    <location>
        <begin position="111"/>
        <end position="120"/>
    </location>
</feature>
<comment type="caution">
    <text evidence="6">The sequence shown here is derived from an EMBL/GenBank/DDBJ whole genome shotgun (WGS) entry which is preliminary data.</text>
</comment>
<feature type="active site" description="Proton donor" evidence="2">
    <location>
        <position position="450"/>
    </location>
</feature>
<dbReference type="PANTHER" id="PTHR35848">
    <property type="entry name" value="OXALATE-BINDING PROTEIN"/>
    <property type="match status" value="1"/>
</dbReference>
<dbReference type="GO" id="GO:0033609">
    <property type="term" value="P:oxalate metabolic process"/>
    <property type="evidence" value="ECO:0007669"/>
    <property type="project" value="InterPro"/>
</dbReference>
<feature type="binding site" evidence="3">
    <location>
        <position position="208"/>
    </location>
    <ligand>
        <name>Mn(2+)</name>
        <dbReference type="ChEBI" id="CHEBI:29035"/>
        <label>1</label>
    </ligand>
</feature>
<keyword evidence="1 3" id="KW-0479">Metal-binding</keyword>
<keyword evidence="3" id="KW-0464">Manganese</keyword>
<feature type="compositionally biased region" description="Basic residues" evidence="4">
    <location>
        <begin position="545"/>
        <end position="554"/>
    </location>
</feature>
<dbReference type="InterPro" id="IPR014710">
    <property type="entry name" value="RmlC-like_jellyroll"/>
</dbReference>
<feature type="binding site" evidence="3">
    <location>
        <position position="253"/>
    </location>
    <ligand>
        <name>Mn(2+)</name>
        <dbReference type="ChEBI" id="CHEBI:29035"/>
        <label>1</label>
    </ligand>
</feature>
<dbReference type="Pfam" id="PF00172">
    <property type="entry name" value="Zn_clus"/>
    <property type="match status" value="1"/>
</dbReference>
<dbReference type="Pfam" id="PF00190">
    <property type="entry name" value="Cupin_1"/>
    <property type="match status" value="2"/>
</dbReference>
<feature type="region of interest" description="Disordered" evidence="4">
    <location>
        <begin position="544"/>
        <end position="565"/>
    </location>
</feature>
<dbReference type="GO" id="GO:0000981">
    <property type="term" value="F:DNA-binding transcription factor activity, RNA polymerase II-specific"/>
    <property type="evidence" value="ECO:0007669"/>
    <property type="project" value="InterPro"/>
</dbReference>
<dbReference type="InterPro" id="IPR051610">
    <property type="entry name" value="GPI/OXD"/>
</dbReference>
<dbReference type="SMART" id="SM00835">
    <property type="entry name" value="Cupin_1"/>
    <property type="match status" value="2"/>
</dbReference>
<name>A0A8H3AT15_9AGAM</name>
<dbReference type="InterPro" id="IPR006045">
    <property type="entry name" value="Cupin_1"/>
</dbReference>
<feature type="binding site" evidence="3">
    <location>
        <position position="397"/>
    </location>
    <ligand>
        <name>Mn(2+)</name>
        <dbReference type="ChEBI" id="CHEBI:29035"/>
        <label>2</label>
    </ligand>
</feature>
<dbReference type="InterPro" id="IPR017774">
    <property type="entry name" value="Bicupin_oxalate_deCO2ase/Oxase"/>
</dbReference>
<dbReference type="Gene3D" id="4.10.240.10">
    <property type="entry name" value="Zn(2)-C6 fungal-type DNA-binding domain"/>
    <property type="match status" value="1"/>
</dbReference>
<dbReference type="CDD" id="cd20304">
    <property type="entry name" value="cupin_OxDC_N"/>
    <property type="match status" value="1"/>
</dbReference>
<dbReference type="InterPro" id="IPR021858">
    <property type="entry name" value="Fun_TF"/>
</dbReference>
<protein>
    <recommendedName>
        <fullName evidence="5">Cupin type-1 domain-containing protein</fullName>
    </recommendedName>
</protein>
<dbReference type="Proteomes" id="UP000663846">
    <property type="component" value="Unassembled WGS sequence"/>
</dbReference>
<evidence type="ECO:0000313" key="6">
    <source>
        <dbReference type="EMBL" id="CAE6437740.1"/>
    </source>
</evidence>
<dbReference type="SUPFAM" id="SSF57701">
    <property type="entry name" value="Zn2/Cys6 DNA-binding domain"/>
    <property type="match status" value="1"/>
</dbReference>
<evidence type="ECO:0000256" key="3">
    <source>
        <dbReference type="PIRSR" id="PIRSR617774-2"/>
    </source>
</evidence>
<dbReference type="InterPro" id="IPR001138">
    <property type="entry name" value="Zn2Cys6_DnaBD"/>
</dbReference>
<feature type="domain" description="Cupin type-1" evidence="5">
    <location>
        <begin position="165"/>
        <end position="308"/>
    </location>
</feature>
<evidence type="ECO:0000259" key="5">
    <source>
        <dbReference type="SMART" id="SM00835"/>
    </source>
</evidence>
<organism evidence="6 7">
    <name type="scientific">Rhizoctonia solani</name>
    <dbReference type="NCBI Taxonomy" id="456999"/>
    <lineage>
        <taxon>Eukaryota</taxon>
        <taxon>Fungi</taxon>
        <taxon>Dikarya</taxon>
        <taxon>Basidiomycota</taxon>
        <taxon>Agaricomycotina</taxon>
        <taxon>Agaricomycetes</taxon>
        <taxon>Cantharellales</taxon>
        <taxon>Ceratobasidiaceae</taxon>
        <taxon>Rhizoctonia</taxon>
    </lineage>
</organism>
<dbReference type="Gene3D" id="2.60.120.10">
    <property type="entry name" value="Jelly Rolls"/>
    <property type="match status" value="2"/>
</dbReference>
<evidence type="ECO:0000256" key="2">
    <source>
        <dbReference type="PIRSR" id="PIRSR617774-1"/>
    </source>
</evidence>
<evidence type="ECO:0000256" key="1">
    <source>
        <dbReference type="ARBA" id="ARBA00022723"/>
    </source>
</evidence>
<sequence length="1095" mass="121248">MMRSVYAAPSAKIVHRQRCRPILPRMVRRATNVIDWKSLQLSTSIQPNLDLNMLFISFIALAAYASAAPAGTNSPPTNTPTTSASVSPSTTNGSVLPSPTVPYASEDPNDSYLSRFQSGTPEPERGVAGGSIMGPQNLPLERQNPDLLTPPSTDSGSVENVKWPFGLSHNRVQDGGWARQQNIHEMPIATTMAGVDMRLNAGAIRELHWHLTAEWGYVMAGSCRLNAVDQLGRNYLADVYPGDLWYFPQGIPHSIQGLNNTANGCEFLLVLDDGTFSEDSTFLLTDWMAHVPKEVLAKNFRVNASAFDHIPDRQLWMLPSAVPTKSVTEANPVSPAGIVPLPFTFSASKAPATNVTGGSVKVIDSRTFNISKTIAVAEVTVVPGGIRELHWHPTQPEWTFYLEGNARVTVFASSANARTFDYQAGDIGYVPPTFGHYVENIGNTTMRYLEIFKTDIYEDISLNQWLALTPPELVKDESYSQPGQRLSGECLLHADPQLGALHVRLARHANRRKKCDEVKPECSRCLGAGTSCVYEYVEHMGPGNKRIKRTKPARRSASELASKSSRNISARHLDDNVTSLLFSSVSEDSTALAHSIDILPEMWDIGANLASSPLAPVETTDYPYMPQPSISPTPSQPLSDFSLTTLSSTSDHAWVASGVPYTYSLIPITPGSISQAWTDNEESEVDEESDPEGVGTILCINPTLDKNAKDNALPWVLECYSRWAIARVYEPLKVVQAMRDQVIQQFSSEHARRRTIMIANVMKMFGQDLVIDGLGQSILNRLASEAQQKSLAFMRTPPLSNLAMDRQNAMRALDSVLEILALQVNTQPIAACVQSLDNAAPVFRRACIEPPGQPLNLPNIMSEHSLNLRHFATIDIVRSVSTGQPTYFRYEVPFSLELCDKMYQMQDVSGLQWLYGFPDQFVMLFAWIHCLCETPGGNTPELIAWVERLLPQIKIAVGEFGDPLLRIGRMVVQDCWRYAVRIYLYMVLGEANALDPRVMRAQKGFMRLLRGVKPARNPDAFLMSPIIIAGVATLEERDRNTLRRRILNVRECAEPGTSGNDAMLQLEDVWMRTRIEGRPAVWSDLGIAVRRVTGR</sequence>
<dbReference type="InterPro" id="IPR011051">
    <property type="entry name" value="RmlC_Cupin_sf"/>
</dbReference>
<dbReference type="NCBIfam" id="TIGR03404">
    <property type="entry name" value="bicupin_oxalic"/>
    <property type="match status" value="1"/>
</dbReference>
<feature type="binding site" evidence="3">
    <location>
        <position position="436"/>
    </location>
    <ligand>
        <name>Mn(2+)</name>
        <dbReference type="ChEBI" id="CHEBI:29035"/>
        <label>2</label>
    </ligand>
</feature>
<dbReference type="AlphaFoldDB" id="A0A8H3AT15"/>
<feature type="domain" description="Cupin type-1" evidence="5">
    <location>
        <begin position="345"/>
        <end position="487"/>
    </location>
</feature>
<feature type="binding site" evidence="3">
    <location>
        <position position="210"/>
    </location>
    <ligand>
        <name>Mn(2+)</name>
        <dbReference type="ChEBI" id="CHEBI:29035"/>
        <label>1</label>
    </ligand>
</feature>
<gene>
    <name evidence="6" type="ORF">RDB_LOCUS123477</name>
</gene>
<feature type="binding site" evidence="3">
    <location>
        <position position="390"/>
    </location>
    <ligand>
        <name>Mn(2+)</name>
        <dbReference type="ChEBI" id="CHEBI:29035"/>
        <label>2</label>
    </ligand>
</feature>
<feature type="compositionally biased region" description="Low complexity" evidence="4">
    <location>
        <begin position="69"/>
        <end position="92"/>
    </location>
</feature>
<feature type="binding site" evidence="3">
    <location>
        <position position="392"/>
    </location>
    <ligand>
        <name>Mn(2+)</name>
        <dbReference type="ChEBI" id="CHEBI:29035"/>
        <label>2</label>
    </ligand>
</feature>
<proteinExistence type="predicted"/>
<feature type="region of interest" description="Disordered" evidence="4">
    <location>
        <begin position="69"/>
        <end position="159"/>
    </location>
</feature>
<evidence type="ECO:0000313" key="7">
    <source>
        <dbReference type="Proteomes" id="UP000663846"/>
    </source>
</evidence>
<comment type="cofactor">
    <cofactor evidence="3">
        <name>Mn(2+)</name>
        <dbReference type="ChEBI" id="CHEBI:29035"/>
    </cofactor>
    <text evidence="3">Binds 2 manganese ions per subunit.</text>
</comment>
<dbReference type="SUPFAM" id="SSF51182">
    <property type="entry name" value="RmlC-like cupins"/>
    <property type="match status" value="1"/>
</dbReference>
<evidence type="ECO:0000256" key="4">
    <source>
        <dbReference type="SAM" id="MobiDB-lite"/>
    </source>
</evidence>
<dbReference type="Pfam" id="PF11951">
    <property type="entry name" value="Fungal_trans_2"/>
    <property type="match status" value="1"/>
</dbReference>
<feature type="binding site" evidence="3">
    <location>
        <position position="214"/>
    </location>
    <ligand>
        <name>Mn(2+)</name>
        <dbReference type="ChEBI" id="CHEBI:29035"/>
        <label>1</label>
    </ligand>
</feature>
<dbReference type="CDD" id="cd20305">
    <property type="entry name" value="cupin_OxDC_C"/>
    <property type="match status" value="1"/>
</dbReference>
<dbReference type="EMBL" id="CAJMWS010000360">
    <property type="protein sequence ID" value="CAE6437740.1"/>
    <property type="molecule type" value="Genomic_DNA"/>
</dbReference>
<accession>A0A8H3AT15</accession>
<reference evidence="6" key="1">
    <citation type="submission" date="2021-01" db="EMBL/GenBank/DDBJ databases">
        <authorList>
            <person name="Kaushik A."/>
        </authorList>
    </citation>
    <scope>NUCLEOTIDE SEQUENCE</scope>
    <source>
        <strain evidence="6">AG1-1C</strain>
    </source>
</reference>
<dbReference type="PANTHER" id="PTHR35848:SF9">
    <property type="entry name" value="SLL1358 PROTEIN"/>
    <property type="match status" value="1"/>
</dbReference>